<feature type="region of interest" description="Disordered" evidence="1">
    <location>
        <begin position="1"/>
        <end position="25"/>
    </location>
</feature>
<protein>
    <submittedName>
        <fullName evidence="2">Uncharacterized protein</fullName>
    </submittedName>
</protein>
<comment type="caution">
    <text evidence="2">The sequence shown here is derived from an EMBL/GenBank/DDBJ whole genome shotgun (WGS) entry which is preliminary data.</text>
</comment>
<sequence>MNQADEPSSPPQPDIIPFPQSRVLPSSRHKPIKYLGQGAMAKAIGAPERQATGHWCSRCQGIWYGYLLEVTCPACGNRHG</sequence>
<gene>
    <name evidence="2" type="ORF">C8D77_101511</name>
</gene>
<dbReference type="RefSeq" id="WP_109659018.1">
    <property type="nucleotide sequence ID" value="NZ_QGGH01000001.1"/>
</dbReference>
<dbReference type="GeneID" id="61049857"/>
<proteinExistence type="predicted"/>
<reference evidence="2 3" key="1">
    <citation type="submission" date="2018-05" db="EMBL/GenBank/DDBJ databases">
        <title>Genomic Encyclopedia of Type Strains, Phase IV (KMG-IV): sequencing the most valuable type-strain genomes for metagenomic binning, comparative biology and taxonomic classification.</title>
        <authorList>
            <person name="Goeker M."/>
        </authorList>
    </citation>
    <scope>NUCLEOTIDE SEQUENCE [LARGE SCALE GENOMIC DNA]</scope>
    <source>
        <strain evidence="2 3">DSM 2626</strain>
    </source>
</reference>
<evidence type="ECO:0000313" key="2">
    <source>
        <dbReference type="EMBL" id="PWJ93831.1"/>
    </source>
</evidence>
<accession>A0A8E3B6F1</accession>
<organism evidence="2 3">
    <name type="scientific">Rhizobium loti</name>
    <name type="common">Mesorhizobium loti</name>
    <dbReference type="NCBI Taxonomy" id="381"/>
    <lineage>
        <taxon>Bacteria</taxon>
        <taxon>Pseudomonadati</taxon>
        <taxon>Pseudomonadota</taxon>
        <taxon>Alphaproteobacteria</taxon>
        <taxon>Hyphomicrobiales</taxon>
        <taxon>Phyllobacteriaceae</taxon>
        <taxon>Mesorhizobium</taxon>
    </lineage>
</organism>
<dbReference type="EMBL" id="QGGH01000001">
    <property type="protein sequence ID" value="PWJ93831.1"/>
    <property type="molecule type" value="Genomic_DNA"/>
</dbReference>
<name>A0A8E3B6F1_RHILI</name>
<evidence type="ECO:0000313" key="3">
    <source>
        <dbReference type="Proteomes" id="UP000245631"/>
    </source>
</evidence>
<dbReference type="AlphaFoldDB" id="A0A8E3B6F1"/>
<evidence type="ECO:0000256" key="1">
    <source>
        <dbReference type="SAM" id="MobiDB-lite"/>
    </source>
</evidence>
<dbReference type="Proteomes" id="UP000245631">
    <property type="component" value="Unassembled WGS sequence"/>
</dbReference>